<evidence type="ECO:0000313" key="4">
    <source>
        <dbReference type="EnsemblPlants" id="OB06G11350.1"/>
    </source>
</evidence>
<sequence length="516" mass="57136">MGEENMAVKVTPRGYEVEHDAAATAGVVTVGRIWLSSREHPKLKRLCLSFALFKLLRRRFENVPAMTKEETDDCRDLIFDGLCGNAAAAATDGLTAEVALFQVLKDEVTFLTEYYHSIIPVMLASPYFFVVNYLFWPVVVLAFCIMTIVLCGNGGILYAFKSIWTDNSILSISMSSMIRCLSNNAVSNSKMFYTFIDVSLCYLLFVAVIYEEASEIVVFLVSNWFVVSLLCTDAADPKCRRNPSFHAAFRCVLWFSGHLRRYPSVITIKQLSVLGGSRISTALTLPTAKLPKRAKRSILKRLRAGAPLTNGRAALSNPEEPRFSSLAWACESKSGGVAEVIIVWHIATSLLETKLRSTPRADQERERGSGGGGSRKTAERLSRYCAYLVTFRPELLPDDREATELIYGDMKEQIEAALSCSSWYPSSEWARHDKRGAVLGKVLADEADRDGGAAVWKMLANLWVELVVYVAPSSTAEQDKGHERALVQGVELITLLWALAAHTGLTTSPDDHHPSV</sequence>
<dbReference type="EnsemblPlants" id="OB06G11350.1">
    <property type="protein sequence ID" value="OB06G11350.1"/>
    <property type="gene ID" value="OB06G11350"/>
</dbReference>
<evidence type="ECO:0000313" key="5">
    <source>
        <dbReference type="Proteomes" id="UP000006038"/>
    </source>
</evidence>
<reference evidence="4" key="1">
    <citation type="journal article" date="2013" name="Nat. Commun.">
        <title>Whole-genome sequencing of Oryza brachyantha reveals mechanisms underlying Oryza genome evolution.</title>
        <authorList>
            <person name="Chen J."/>
            <person name="Huang Q."/>
            <person name="Gao D."/>
            <person name="Wang J."/>
            <person name="Lang Y."/>
            <person name="Liu T."/>
            <person name="Li B."/>
            <person name="Bai Z."/>
            <person name="Luis Goicoechea J."/>
            <person name="Liang C."/>
            <person name="Chen C."/>
            <person name="Zhang W."/>
            <person name="Sun S."/>
            <person name="Liao Y."/>
            <person name="Zhang X."/>
            <person name="Yang L."/>
            <person name="Song C."/>
            <person name="Wang M."/>
            <person name="Shi J."/>
            <person name="Liu G."/>
            <person name="Liu J."/>
            <person name="Zhou H."/>
            <person name="Zhou W."/>
            <person name="Yu Q."/>
            <person name="An N."/>
            <person name="Chen Y."/>
            <person name="Cai Q."/>
            <person name="Wang B."/>
            <person name="Liu B."/>
            <person name="Min J."/>
            <person name="Huang Y."/>
            <person name="Wu H."/>
            <person name="Li Z."/>
            <person name="Zhang Y."/>
            <person name="Yin Y."/>
            <person name="Song W."/>
            <person name="Jiang J."/>
            <person name="Jackson S.A."/>
            <person name="Wing R.A."/>
            <person name="Wang J."/>
            <person name="Chen M."/>
        </authorList>
    </citation>
    <scope>NUCLEOTIDE SEQUENCE [LARGE SCALE GENOMIC DNA]</scope>
    <source>
        <strain evidence="4">cv. IRGC 101232</strain>
    </source>
</reference>
<accession>J3MAU1</accession>
<keyword evidence="2" id="KW-1133">Transmembrane helix</keyword>
<evidence type="ECO:0000256" key="2">
    <source>
        <dbReference type="SAM" id="Phobius"/>
    </source>
</evidence>
<feature type="transmembrane region" description="Helical" evidence="2">
    <location>
        <begin position="216"/>
        <end position="235"/>
    </location>
</feature>
<dbReference type="Pfam" id="PF13968">
    <property type="entry name" value="DUF4220"/>
    <property type="match status" value="1"/>
</dbReference>
<dbReference type="Proteomes" id="UP000006038">
    <property type="component" value="Chromosome 6"/>
</dbReference>
<proteinExistence type="predicted"/>
<dbReference type="eggNOG" id="ENOG502QSWW">
    <property type="taxonomic scope" value="Eukaryota"/>
</dbReference>
<evidence type="ECO:0000256" key="1">
    <source>
        <dbReference type="SAM" id="MobiDB-lite"/>
    </source>
</evidence>
<reference evidence="4" key="2">
    <citation type="submission" date="2013-04" db="UniProtKB">
        <authorList>
            <consortium name="EnsemblPlants"/>
        </authorList>
    </citation>
    <scope>IDENTIFICATION</scope>
</reference>
<dbReference type="InterPro" id="IPR025315">
    <property type="entry name" value="DUF4220"/>
</dbReference>
<dbReference type="Pfam" id="PF04578">
    <property type="entry name" value="DUF594"/>
    <property type="match status" value="1"/>
</dbReference>
<feature type="transmembrane region" description="Helical" evidence="2">
    <location>
        <begin position="114"/>
        <end position="134"/>
    </location>
</feature>
<protein>
    <recommendedName>
        <fullName evidence="3">DUF4220 domain-containing protein</fullName>
    </recommendedName>
</protein>
<dbReference type="InterPro" id="IPR007658">
    <property type="entry name" value="DUF594"/>
</dbReference>
<feature type="compositionally biased region" description="Basic and acidic residues" evidence="1">
    <location>
        <begin position="356"/>
        <end position="368"/>
    </location>
</feature>
<feature type="transmembrane region" description="Helical" evidence="2">
    <location>
        <begin position="191"/>
        <end position="210"/>
    </location>
</feature>
<dbReference type="HOGENOM" id="CLU_008762_0_1_1"/>
<organism evidence="4">
    <name type="scientific">Oryza brachyantha</name>
    <name type="common">malo sina</name>
    <dbReference type="NCBI Taxonomy" id="4533"/>
    <lineage>
        <taxon>Eukaryota</taxon>
        <taxon>Viridiplantae</taxon>
        <taxon>Streptophyta</taxon>
        <taxon>Embryophyta</taxon>
        <taxon>Tracheophyta</taxon>
        <taxon>Spermatophyta</taxon>
        <taxon>Magnoliopsida</taxon>
        <taxon>Liliopsida</taxon>
        <taxon>Poales</taxon>
        <taxon>Poaceae</taxon>
        <taxon>BOP clade</taxon>
        <taxon>Oryzoideae</taxon>
        <taxon>Oryzeae</taxon>
        <taxon>Oryzinae</taxon>
        <taxon>Oryza</taxon>
    </lineage>
</organism>
<keyword evidence="2" id="KW-0812">Transmembrane</keyword>
<dbReference type="OMA" id="KWHEEAL"/>
<keyword evidence="2" id="KW-0472">Membrane</keyword>
<evidence type="ECO:0000259" key="3">
    <source>
        <dbReference type="Pfam" id="PF13968"/>
    </source>
</evidence>
<feature type="region of interest" description="Disordered" evidence="1">
    <location>
        <begin position="356"/>
        <end position="377"/>
    </location>
</feature>
<keyword evidence="5" id="KW-1185">Reference proteome</keyword>
<dbReference type="Gramene" id="OB06G11350.1">
    <property type="protein sequence ID" value="OB06G11350.1"/>
    <property type="gene ID" value="OB06G11350"/>
</dbReference>
<dbReference type="PANTHER" id="PTHR31325">
    <property type="entry name" value="OS01G0798800 PROTEIN-RELATED"/>
    <property type="match status" value="1"/>
</dbReference>
<dbReference type="AlphaFoldDB" id="J3MAU1"/>
<name>J3MAU1_ORYBR</name>
<feature type="domain" description="DUF4220" evidence="3">
    <location>
        <begin position="23"/>
        <end position="260"/>
    </location>
</feature>
<feature type="transmembrane region" description="Helical" evidence="2">
    <location>
        <begin position="140"/>
        <end position="160"/>
    </location>
</feature>